<sequence>MLIAKVVLAAGQSSRFNGCKLTADIGFGKTMIEHAVNTLQALDDTPVYVVTGAWHKEVAQVLTGYKNIELIENKQWSQGLGNSIAIASQTVFKNKSFDGILFMLADQVELKVAHLSELVTGFTRNPSRWCANYGERLGVPAIFPAVDLSQLASLTSDRGAQQLLRSSREVVNTISLSSASLDIDTQEQLSEFLSKTEYKNFNEKI</sequence>
<dbReference type="Gene3D" id="3.90.550.10">
    <property type="entry name" value="Spore Coat Polysaccharide Biosynthesis Protein SpsA, Chain A"/>
    <property type="match status" value="1"/>
</dbReference>
<dbReference type="RefSeq" id="WP_024598553.1">
    <property type="nucleotide sequence ID" value="NZ_DRGM01000072.1"/>
</dbReference>
<dbReference type="InterPro" id="IPR029044">
    <property type="entry name" value="Nucleotide-diphossugar_trans"/>
</dbReference>
<comment type="caution">
    <text evidence="3">The sequence shown here is derived from an EMBL/GenBank/DDBJ whole genome shotgun (WGS) entry which is preliminary data.</text>
</comment>
<organism evidence="3">
    <name type="scientific">Pseudoalteromonas prydzensis</name>
    <dbReference type="NCBI Taxonomy" id="182141"/>
    <lineage>
        <taxon>Bacteria</taxon>
        <taxon>Pseudomonadati</taxon>
        <taxon>Pseudomonadota</taxon>
        <taxon>Gammaproteobacteria</taxon>
        <taxon>Alteromonadales</taxon>
        <taxon>Pseudoalteromonadaceae</taxon>
        <taxon>Pseudoalteromonas</taxon>
    </lineage>
</organism>
<dbReference type="Proteomes" id="UP000886188">
    <property type="component" value="Unassembled WGS sequence"/>
</dbReference>
<dbReference type="Pfam" id="PF12804">
    <property type="entry name" value="NTP_transf_3"/>
    <property type="match status" value="1"/>
</dbReference>
<dbReference type="SUPFAM" id="SSF53448">
    <property type="entry name" value="Nucleotide-diphospho-sugar transferases"/>
    <property type="match status" value="1"/>
</dbReference>
<proteinExistence type="predicted"/>
<dbReference type="AlphaFoldDB" id="A0A7V1CY13"/>
<keyword evidence="1" id="KW-0460">Magnesium</keyword>
<dbReference type="InterPro" id="IPR025877">
    <property type="entry name" value="MobA-like_NTP_Trfase"/>
</dbReference>
<protein>
    <submittedName>
        <fullName evidence="3">Nucleotidyltransferase family protein</fullName>
    </submittedName>
</protein>
<evidence type="ECO:0000259" key="2">
    <source>
        <dbReference type="Pfam" id="PF12804"/>
    </source>
</evidence>
<evidence type="ECO:0000313" key="3">
    <source>
        <dbReference type="EMBL" id="HEA16080.1"/>
    </source>
</evidence>
<gene>
    <name evidence="3" type="ORF">ENH88_06485</name>
</gene>
<name>A0A7V1CY13_9GAMM</name>
<reference evidence="3" key="1">
    <citation type="journal article" date="2020" name="mSystems">
        <title>Genome- and Community-Level Interaction Insights into Carbon Utilization and Element Cycling Functions of Hydrothermarchaeota in Hydrothermal Sediment.</title>
        <authorList>
            <person name="Zhou Z."/>
            <person name="Liu Y."/>
            <person name="Xu W."/>
            <person name="Pan J."/>
            <person name="Luo Z.H."/>
            <person name="Li M."/>
        </authorList>
    </citation>
    <scope>NUCLEOTIDE SEQUENCE [LARGE SCALE GENOMIC DNA]</scope>
    <source>
        <strain evidence="3">HyVt-346</strain>
    </source>
</reference>
<dbReference type="PANTHER" id="PTHR43777">
    <property type="entry name" value="MOLYBDENUM COFACTOR CYTIDYLYLTRANSFERASE"/>
    <property type="match status" value="1"/>
</dbReference>
<dbReference type="GO" id="GO:0016779">
    <property type="term" value="F:nucleotidyltransferase activity"/>
    <property type="evidence" value="ECO:0007669"/>
    <property type="project" value="UniProtKB-ARBA"/>
</dbReference>
<dbReference type="EMBL" id="DRGM01000072">
    <property type="protein sequence ID" value="HEA16080.1"/>
    <property type="molecule type" value="Genomic_DNA"/>
</dbReference>
<dbReference type="PANTHER" id="PTHR43777:SF1">
    <property type="entry name" value="MOLYBDENUM COFACTOR CYTIDYLYLTRANSFERASE"/>
    <property type="match status" value="1"/>
</dbReference>
<feature type="domain" description="MobA-like NTP transferase" evidence="2">
    <location>
        <begin position="6"/>
        <end position="168"/>
    </location>
</feature>
<accession>A0A7V1CY13</accession>
<evidence type="ECO:0000256" key="1">
    <source>
        <dbReference type="ARBA" id="ARBA00022842"/>
    </source>
</evidence>
<dbReference type="CDD" id="cd04182">
    <property type="entry name" value="GT_2_like_f"/>
    <property type="match status" value="1"/>
</dbReference>